<evidence type="ECO:0000313" key="2">
    <source>
        <dbReference type="EnsemblPlants" id="cds.novel_model_2033_5bd9a17a"/>
    </source>
</evidence>
<dbReference type="AlphaFoldDB" id="A0A803QVX2"/>
<reference evidence="2" key="1">
    <citation type="submission" date="2018-11" db="EMBL/GenBank/DDBJ databases">
        <authorList>
            <person name="Grassa J C."/>
        </authorList>
    </citation>
    <scope>NUCLEOTIDE SEQUENCE [LARGE SCALE GENOMIC DNA]</scope>
</reference>
<evidence type="ECO:0000256" key="1">
    <source>
        <dbReference type="SAM" id="MobiDB-lite"/>
    </source>
</evidence>
<dbReference type="Gramene" id="novel_model_2033_5bd9a17a">
    <property type="protein sequence ID" value="cds.novel_model_2033_5bd9a17a"/>
    <property type="gene ID" value="novel_gene_1124_5bd9a17a"/>
</dbReference>
<dbReference type="EMBL" id="UZAU01000239">
    <property type="status" value="NOT_ANNOTATED_CDS"/>
    <property type="molecule type" value="Genomic_DNA"/>
</dbReference>
<reference evidence="2" key="2">
    <citation type="submission" date="2021-03" db="UniProtKB">
        <authorList>
            <consortium name="EnsemblPlants"/>
        </authorList>
    </citation>
    <scope>IDENTIFICATION</scope>
</reference>
<sequence>MHTTLKLERGYWRYWLRKRERNRERKQNCIILISHYRSKYSIENMKEEKRRDGGGVNLLDMPTCSP</sequence>
<proteinExistence type="predicted"/>
<keyword evidence="3" id="KW-1185">Reference proteome</keyword>
<name>A0A803QVX2_CANSA</name>
<dbReference type="Proteomes" id="UP000596661">
    <property type="component" value="Chromosome 2"/>
</dbReference>
<dbReference type="EnsemblPlants" id="novel_model_2033_5bd9a17a">
    <property type="protein sequence ID" value="cds.novel_model_2033_5bd9a17a"/>
    <property type="gene ID" value="novel_gene_1124_5bd9a17a"/>
</dbReference>
<accession>A0A803QVX2</accession>
<evidence type="ECO:0000313" key="3">
    <source>
        <dbReference type="Proteomes" id="UP000596661"/>
    </source>
</evidence>
<feature type="region of interest" description="Disordered" evidence="1">
    <location>
        <begin position="47"/>
        <end position="66"/>
    </location>
</feature>
<protein>
    <submittedName>
        <fullName evidence="2">Uncharacterized protein</fullName>
    </submittedName>
</protein>
<organism evidence="2 3">
    <name type="scientific">Cannabis sativa</name>
    <name type="common">Hemp</name>
    <name type="synonym">Marijuana</name>
    <dbReference type="NCBI Taxonomy" id="3483"/>
    <lineage>
        <taxon>Eukaryota</taxon>
        <taxon>Viridiplantae</taxon>
        <taxon>Streptophyta</taxon>
        <taxon>Embryophyta</taxon>
        <taxon>Tracheophyta</taxon>
        <taxon>Spermatophyta</taxon>
        <taxon>Magnoliopsida</taxon>
        <taxon>eudicotyledons</taxon>
        <taxon>Gunneridae</taxon>
        <taxon>Pentapetalae</taxon>
        <taxon>rosids</taxon>
        <taxon>fabids</taxon>
        <taxon>Rosales</taxon>
        <taxon>Cannabaceae</taxon>
        <taxon>Cannabis</taxon>
    </lineage>
</organism>